<evidence type="ECO:0000313" key="3">
    <source>
        <dbReference type="EMBL" id="WCR07651.1"/>
    </source>
</evidence>
<name>A0ABY7SKX1_9RHOB</name>
<feature type="chain" id="PRO_5045937037" evidence="1">
    <location>
        <begin position="22"/>
        <end position="260"/>
    </location>
</feature>
<feature type="domain" description="VWFA" evidence="2">
    <location>
        <begin position="32"/>
        <end position="226"/>
    </location>
</feature>
<dbReference type="Gene3D" id="3.40.50.410">
    <property type="entry name" value="von Willebrand factor, type A domain"/>
    <property type="match status" value="1"/>
</dbReference>
<dbReference type="RefSeq" id="WP_271884803.1">
    <property type="nucleotide sequence ID" value="NZ_CP067136.1"/>
</dbReference>
<accession>A0ABY7SKX1</accession>
<dbReference type="InterPro" id="IPR036465">
    <property type="entry name" value="vWFA_dom_sf"/>
</dbReference>
<dbReference type="PROSITE" id="PS50234">
    <property type="entry name" value="VWFA"/>
    <property type="match status" value="1"/>
</dbReference>
<dbReference type="NCBIfam" id="TIGR03370">
    <property type="entry name" value="VPLPA-CTERM"/>
    <property type="match status" value="1"/>
</dbReference>
<dbReference type="SUPFAM" id="SSF53300">
    <property type="entry name" value="vWA-like"/>
    <property type="match status" value="1"/>
</dbReference>
<dbReference type="EMBL" id="CP067136">
    <property type="protein sequence ID" value="WCR07651.1"/>
    <property type="molecule type" value="Genomic_DNA"/>
</dbReference>
<dbReference type="InterPro" id="IPR010607">
    <property type="entry name" value="DUF1194"/>
</dbReference>
<dbReference type="InterPro" id="IPR022472">
    <property type="entry name" value="VPLPA-CTERM"/>
</dbReference>
<proteinExistence type="predicted"/>
<reference evidence="3 4" key="1">
    <citation type="submission" date="2021-01" db="EMBL/GenBank/DDBJ databases">
        <title>Biogeographic distribution of Paracoccus.</title>
        <authorList>
            <person name="Hollensteiner J."/>
            <person name="Leineberger J."/>
            <person name="Brinkhoff T."/>
            <person name="Daniel R."/>
        </authorList>
    </citation>
    <scope>NUCLEOTIDE SEQUENCE [LARGE SCALE GENOMIC DNA]</scope>
    <source>
        <strain evidence="3 4">KCTC 22803</strain>
    </source>
</reference>
<dbReference type="Pfam" id="PF06707">
    <property type="entry name" value="DUF1194"/>
    <property type="match status" value="1"/>
</dbReference>
<feature type="signal peptide" evidence="1">
    <location>
        <begin position="1"/>
        <end position="21"/>
    </location>
</feature>
<sequence length="260" mass="26821">MKSLLLSVTAAIALIAAPINKGDAAPISVDVELQMLVDVSGSVDSNEFKLQRDGYVSAFRSASIQNAILNTSNGRLGKIAAELIYWSSASQQIAAVGWTLLDSAAAINTFADDIANYARPFSAGTRVDSAINFGYQRFALNDYDGKSQVMDVSGDGTSGAAATEAARDAALAAGIDRINGLPIGGGATVENFYANSVVGGSGSFLIAAATFGDFSNAIQKKLALEISGEPSPVPLPAGVWLLGTALGGIGAMRRRKKREA</sequence>
<evidence type="ECO:0000313" key="4">
    <source>
        <dbReference type="Proteomes" id="UP001219349"/>
    </source>
</evidence>
<gene>
    <name evidence="3" type="ORF">JHX87_02035</name>
</gene>
<protein>
    <submittedName>
        <fullName evidence="3">VPLPA-CTERM sorting domain-containing protein</fullName>
    </submittedName>
</protein>
<evidence type="ECO:0000259" key="2">
    <source>
        <dbReference type="PROSITE" id="PS50234"/>
    </source>
</evidence>
<dbReference type="InterPro" id="IPR002035">
    <property type="entry name" value="VWF_A"/>
</dbReference>
<keyword evidence="4" id="KW-1185">Reference proteome</keyword>
<dbReference type="Proteomes" id="UP001219349">
    <property type="component" value="Chromosome"/>
</dbReference>
<evidence type="ECO:0000256" key="1">
    <source>
        <dbReference type="SAM" id="SignalP"/>
    </source>
</evidence>
<keyword evidence="1" id="KW-0732">Signal</keyword>
<organism evidence="3 4">
    <name type="scientific">Paracoccus fistulariae</name>
    <dbReference type="NCBI Taxonomy" id="658446"/>
    <lineage>
        <taxon>Bacteria</taxon>
        <taxon>Pseudomonadati</taxon>
        <taxon>Pseudomonadota</taxon>
        <taxon>Alphaproteobacteria</taxon>
        <taxon>Rhodobacterales</taxon>
        <taxon>Paracoccaceae</taxon>
        <taxon>Paracoccus</taxon>
    </lineage>
</organism>